<protein>
    <submittedName>
        <fullName evidence="1">Acid protease</fullName>
    </submittedName>
</protein>
<dbReference type="Proteomes" id="UP000814140">
    <property type="component" value="Unassembled WGS sequence"/>
</dbReference>
<gene>
    <name evidence="1" type="ORF">BV25DRAFT_1820937</name>
</gene>
<reference evidence="1" key="2">
    <citation type="journal article" date="2022" name="New Phytol.">
        <title>Evolutionary transition to the ectomycorrhizal habit in the genomes of a hyperdiverse lineage of mushroom-forming fungi.</title>
        <authorList>
            <person name="Looney B."/>
            <person name="Miyauchi S."/>
            <person name="Morin E."/>
            <person name="Drula E."/>
            <person name="Courty P.E."/>
            <person name="Kohler A."/>
            <person name="Kuo A."/>
            <person name="LaButti K."/>
            <person name="Pangilinan J."/>
            <person name="Lipzen A."/>
            <person name="Riley R."/>
            <person name="Andreopoulos W."/>
            <person name="He G."/>
            <person name="Johnson J."/>
            <person name="Nolan M."/>
            <person name="Tritt A."/>
            <person name="Barry K.W."/>
            <person name="Grigoriev I.V."/>
            <person name="Nagy L.G."/>
            <person name="Hibbett D."/>
            <person name="Henrissat B."/>
            <person name="Matheny P.B."/>
            <person name="Labbe J."/>
            <person name="Martin F.M."/>
        </authorList>
    </citation>
    <scope>NUCLEOTIDE SEQUENCE</scope>
    <source>
        <strain evidence="1">HHB10654</strain>
    </source>
</reference>
<name>A0ACB8TCJ2_9AGAM</name>
<keyword evidence="2" id="KW-1185">Reference proteome</keyword>
<evidence type="ECO:0000313" key="2">
    <source>
        <dbReference type="Proteomes" id="UP000814140"/>
    </source>
</evidence>
<organism evidence="1 2">
    <name type="scientific">Artomyces pyxidatus</name>
    <dbReference type="NCBI Taxonomy" id="48021"/>
    <lineage>
        <taxon>Eukaryota</taxon>
        <taxon>Fungi</taxon>
        <taxon>Dikarya</taxon>
        <taxon>Basidiomycota</taxon>
        <taxon>Agaricomycotina</taxon>
        <taxon>Agaricomycetes</taxon>
        <taxon>Russulales</taxon>
        <taxon>Auriscalpiaceae</taxon>
        <taxon>Artomyces</taxon>
    </lineage>
</organism>
<reference evidence="1" key="1">
    <citation type="submission" date="2021-03" db="EMBL/GenBank/DDBJ databases">
        <authorList>
            <consortium name="DOE Joint Genome Institute"/>
            <person name="Ahrendt S."/>
            <person name="Looney B.P."/>
            <person name="Miyauchi S."/>
            <person name="Morin E."/>
            <person name="Drula E."/>
            <person name="Courty P.E."/>
            <person name="Chicoki N."/>
            <person name="Fauchery L."/>
            <person name="Kohler A."/>
            <person name="Kuo A."/>
            <person name="Labutti K."/>
            <person name="Pangilinan J."/>
            <person name="Lipzen A."/>
            <person name="Riley R."/>
            <person name="Andreopoulos W."/>
            <person name="He G."/>
            <person name="Johnson J."/>
            <person name="Barry K.W."/>
            <person name="Grigoriev I.V."/>
            <person name="Nagy L."/>
            <person name="Hibbett D."/>
            <person name="Henrissat B."/>
            <person name="Matheny P.B."/>
            <person name="Labbe J."/>
            <person name="Martin F."/>
        </authorList>
    </citation>
    <scope>NUCLEOTIDE SEQUENCE</scope>
    <source>
        <strain evidence="1">HHB10654</strain>
    </source>
</reference>
<accession>A0ACB8TCJ2</accession>
<comment type="caution">
    <text evidence="1">The sequence shown here is derived from an EMBL/GenBank/DDBJ whole genome shotgun (WGS) entry which is preliminary data.</text>
</comment>
<keyword evidence="1" id="KW-0645">Protease</keyword>
<dbReference type="EMBL" id="MU277193">
    <property type="protein sequence ID" value="KAI0066077.1"/>
    <property type="molecule type" value="Genomic_DNA"/>
</dbReference>
<proteinExistence type="predicted"/>
<keyword evidence="1" id="KW-0378">Hydrolase</keyword>
<evidence type="ECO:0000313" key="1">
    <source>
        <dbReference type="EMBL" id="KAI0066077.1"/>
    </source>
</evidence>
<sequence length="404" mass="42705">MVDNYSPSFNQSAPGPTDASSLATSSDLPAPSSSVVTSDSADTNGLPDVSDIDGGLNSDGLHDLLPTFGAQTIDMGTQALIDNYDSKGDYLYYGPANFGTPAQTLTVDVDTGSANLWIPTNCAGCRGHQFQASHSSTYSNSGRRFYLTYGSGTVAATLATDVVTIAGLTVREQQFGAVGEESAGFKSQPNDGLLGMAFGTIAEAGTTTFFENLIKSRIVGVPKFSVHLTRRQAQGSEVCFGCVDMSKTTGPVTWVPVNTRAYWSVAMDGAIANGRMARTNIFAAIDTGTTFIYLPDALATQFYALIPGAKRVNSAPYFTYPCSDHLTVELSFGGHRFQINMADFNLGPSSSSSVECVGGVIAAGSNLPAGFAVIGDEFLKSWYTTYDYRDGGKVGFWPDINNSK</sequence>